<evidence type="ECO:0000256" key="1">
    <source>
        <dbReference type="ARBA" id="ARBA00005382"/>
    </source>
</evidence>
<dbReference type="PANTHER" id="PTHR11069:SF23">
    <property type="entry name" value="LYSOSOMAL ACID GLUCOSYLCERAMIDASE"/>
    <property type="match status" value="1"/>
</dbReference>
<dbReference type="GO" id="GO:0016020">
    <property type="term" value="C:membrane"/>
    <property type="evidence" value="ECO:0007669"/>
    <property type="project" value="GOC"/>
</dbReference>
<keyword evidence="2 5" id="KW-0732">Signal</keyword>
<sequence>MKTKAACWLLSLALPLSTSLLAGAQQTPAAHEWLTTASRSALFAEQPGSLAFASPSNQLPVIDVNDMQQFQSMLGFGCALTGGSARLLMQMGASQRHALLEQLFAKQGNGIHISFLRVSIGSSDMNTHAYTYDDLSQGQTDASLSHFSLDPDMHTVIPVLKEILAINPDIKILGSPWSAPAWMKTDDSLKGGHLKKEDYPVYAHYFVKYLKAMRAHGIPLYAITVQNEPLNPKNLPSMVMFAPEEAAFIANDLGPALHKAGLDTRIWVYDHNPDVPSYPLSILGDPAASGYVDGTAFHLYGGTAATFTKVHNEYPNKNLYMTEQSVGSPHTGPLPIAETLQRVAIDSSRNWSRNVLYWNLAADPNDGPHTNDGGCTGCQGALTLDGNQVTDNLAYYAMAHFSKFVPPGSVRIGSSQHEQLFTAAFRTPDGHIVLVAANTGNFAKPFNVKYHGQWFQTTLPEESAATYIW</sequence>
<evidence type="ECO:0000256" key="4">
    <source>
        <dbReference type="RuleBase" id="RU361188"/>
    </source>
</evidence>
<reference evidence="8" key="1">
    <citation type="journal article" date="2020" name="mSystems">
        <title>Genome- and Community-Level Interaction Insights into Carbon Utilization and Element Cycling Functions of Hydrothermarchaeota in Hydrothermal Sediment.</title>
        <authorList>
            <person name="Zhou Z."/>
            <person name="Liu Y."/>
            <person name="Xu W."/>
            <person name="Pan J."/>
            <person name="Luo Z.H."/>
            <person name="Li M."/>
        </authorList>
    </citation>
    <scope>NUCLEOTIDE SEQUENCE [LARGE SCALE GENOMIC DNA]</scope>
    <source>
        <strain evidence="8">SpSt-855</strain>
    </source>
</reference>
<dbReference type="Pfam" id="PF02055">
    <property type="entry name" value="Glyco_hydro_30"/>
    <property type="match status" value="1"/>
</dbReference>
<dbReference type="InterPro" id="IPR001139">
    <property type="entry name" value="Glyco_hydro_30"/>
</dbReference>
<keyword evidence="3 4" id="KW-0378">Hydrolase</keyword>
<dbReference type="InterPro" id="IPR017853">
    <property type="entry name" value="GH"/>
</dbReference>
<evidence type="ECO:0000313" key="8">
    <source>
        <dbReference type="EMBL" id="HGY93434.1"/>
    </source>
</evidence>
<name>A0A7V5CSF5_9BACT</name>
<evidence type="ECO:0000256" key="5">
    <source>
        <dbReference type="SAM" id="SignalP"/>
    </source>
</evidence>
<evidence type="ECO:0000256" key="2">
    <source>
        <dbReference type="ARBA" id="ARBA00022729"/>
    </source>
</evidence>
<feature type="signal peptide" evidence="5">
    <location>
        <begin position="1"/>
        <end position="24"/>
    </location>
</feature>
<accession>A0A7V5CSF5</accession>
<dbReference type="AlphaFoldDB" id="A0A7V5CSF5"/>
<dbReference type="InterPro" id="IPR033453">
    <property type="entry name" value="Glyco_hydro_30_TIM-barrel"/>
</dbReference>
<protein>
    <submittedName>
        <fullName evidence="8">Glucosylceramidase</fullName>
    </submittedName>
</protein>
<organism evidence="8">
    <name type="scientific">Acidobacterium capsulatum</name>
    <dbReference type="NCBI Taxonomy" id="33075"/>
    <lineage>
        <taxon>Bacteria</taxon>
        <taxon>Pseudomonadati</taxon>
        <taxon>Acidobacteriota</taxon>
        <taxon>Terriglobia</taxon>
        <taxon>Terriglobales</taxon>
        <taxon>Acidobacteriaceae</taxon>
        <taxon>Acidobacterium</taxon>
    </lineage>
</organism>
<evidence type="ECO:0000259" key="6">
    <source>
        <dbReference type="Pfam" id="PF02055"/>
    </source>
</evidence>
<dbReference type="GO" id="GO:0006680">
    <property type="term" value="P:glucosylceramide catabolic process"/>
    <property type="evidence" value="ECO:0007669"/>
    <property type="project" value="TreeGrafter"/>
</dbReference>
<dbReference type="Gene3D" id="3.20.20.80">
    <property type="entry name" value="Glycosidases"/>
    <property type="match status" value="1"/>
</dbReference>
<evidence type="ECO:0000256" key="3">
    <source>
        <dbReference type="ARBA" id="ARBA00022801"/>
    </source>
</evidence>
<feature type="domain" description="Glycosyl hydrolase family 30 beta sandwich" evidence="7">
    <location>
        <begin position="408"/>
        <end position="467"/>
    </location>
</feature>
<dbReference type="PANTHER" id="PTHR11069">
    <property type="entry name" value="GLUCOSYLCERAMIDASE"/>
    <property type="match status" value="1"/>
</dbReference>
<gene>
    <name evidence="8" type="ORF">ENW50_01905</name>
</gene>
<evidence type="ECO:0000259" key="7">
    <source>
        <dbReference type="Pfam" id="PF17189"/>
    </source>
</evidence>
<comment type="caution">
    <text evidence="8">The sequence shown here is derived from an EMBL/GenBank/DDBJ whole genome shotgun (WGS) entry which is preliminary data.</text>
</comment>
<dbReference type="InterPro" id="IPR033452">
    <property type="entry name" value="GH30_C"/>
</dbReference>
<dbReference type="Pfam" id="PF17189">
    <property type="entry name" value="Glyco_hydro_30C"/>
    <property type="match status" value="1"/>
</dbReference>
<keyword evidence="4" id="KW-0326">Glycosidase</keyword>
<dbReference type="GO" id="GO:0004348">
    <property type="term" value="F:glucosylceramidase activity"/>
    <property type="evidence" value="ECO:0007669"/>
    <property type="project" value="InterPro"/>
</dbReference>
<dbReference type="SUPFAM" id="SSF51445">
    <property type="entry name" value="(Trans)glycosidases"/>
    <property type="match status" value="1"/>
</dbReference>
<dbReference type="InterPro" id="IPR013780">
    <property type="entry name" value="Glyco_hydro_b"/>
</dbReference>
<comment type="similarity">
    <text evidence="1 4">Belongs to the glycosyl hydrolase 30 family.</text>
</comment>
<proteinExistence type="inferred from homology"/>
<feature type="chain" id="PRO_5030674549" evidence="5">
    <location>
        <begin position="25"/>
        <end position="469"/>
    </location>
</feature>
<dbReference type="EMBL" id="DTKL01000015">
    <property type="protein sequence ID" value="HGY93434.1"/>
    <property type="molecule type" value="Genomic_DNA"/>
</dbReference>
<dbReference type="Gene3D" id="2.60.40.1180">
    <property type="entry name" value="Golgi alpha-mannosidase II"/>
    <property type="match status" value="1"/>
</dbReference>
<feature type="domain" description="Glycosyl hydrolase family 30 TIM-barrel" evidence="6">
    <location>
        <begin position="75"/>
        <end position="405"/>
    </location>
</feature>